<evidence type="ECO:0000313" key="2">
    <source>
        <dbReference type="Proteomes" id="UP000828048"/>
    </source>
</evidence>
<dbReference type="EMBL" id="CM037161">
    <property type="protein sequence ID" value="KAH7853672.1"/>
    <property type="molecule type" value="Genomic_DNA"/>
</dbReference>
<gene>
    <name evidence="1" type="ORF">Vadar_005346</name>
</gene>
<name>A0ACB7YJ58_9ERIC</name>
<evidence type="ECO:0000313" key="1">
    <source>
        <dbReference type="EMBL" id="KAH7853672.1"/>
    </source>
</evidence>
<proteinExistence type="predicted"/>
<comment type="caution">
    <text evidence="1">The sequence shown here is derived from an EMBL/GenBank/DDBJ whole genome shotgun (WGS) entry which is preliminary data.</text>
</comment>
<organism evidence="1 2">
    <name type="scientific">Vaccinium darrowii</name>
    <dbReference type="NCBI Taxonomy" id="229202"/>
    <lineage>
        <taxon>Eukaryota</taxon>
        <taxon>Viridiplantae</taxon>
        <taxon>Streptophyta</taxon>
        <taxon>Embryophyta</taxon>
        <taxon>Tracheophyta</taxon>
        <taxon>Spermatophyta</taxon>
        <taxon>Magnoliopsida</taxon>
        <taxon>eudicotyledons</taxon>
        <taxon>Gunneridae</taxon>
        <taxon>Pentapetalae</taxon>
        <taxon>asterids</taxon>
        <taxon>Ericales</taxon>
        <taxon>Ericaceae</taxon>
        <taxon>Vaccinioideae</taxon>
        <taxon>Vaccinieae</taxon>
        <taxon>Vaccinium</taxon>
    </lineage>
</organism>
<dbReference type="Proteomes" id="UP000828048">
    <property type="component" value="Chromosome 11"/>
</dbReference>
<reference evidence="1 2" key="1">
    <citation type="journal article" date="2021" name="Hortic Res">
        <title>High-quality reference genome and annotation aids understanding of berry development for evergreen blueberry (Vaccinium darrowii).</title>
        <authorList>
            <person name="Yu J."/>
            <person name="Hulse-Kemp A.M."/>
            <person name="Babiker E."/>
            <person name="Staton M."/>
        </authorList>
    </citation>
    <scope>NUCLEOTIDE SEQUENCE [LARGE SCALE GENOMIC DNA]</scope>
    <source>
        <strain evidence="2">cv. NJ 8807/NJ 8810</strain>
        <tissue evidence="1">Young leaf</tissue>
    </source>
</reference>
<protein>
    <submittedName>
        <fullName evidence="1">Uncharacterized protein</fullName>
    </submittedName>
</protein>
<keyword evidence="2" id="KW-1185">Reference proteome</keyword>
<sequence length="327" mass="37382">MSCLQVSLPNLEVLDIVELENLETLGHGPLSEGSLSKLKEFSVCDCSKLLRALPSQLLPMLRDLEKLSIEGCNLLEVIFDHELEEVDSNEPNPEILSTLKLVQLRYLPKLIYISKGDSMGFKYIQTLEIFACDSLRYVFAPTMTKSIPQLRKLKLSRCKTLSRIVAEENGMGESSVVEVEFPQLERLELRYLPNLRRFCYSTHLLELPRLCEMDISFCRSMDAFSLGHVSAPNLSLPGILWNGDLNNAIQLLQKKWKKKEEEEQRRREEAKEERRMEADVDEDKEVSMYAGHGRTGLAIERPSSVFLERCRASTAVFIPVISFCNLH</sequence>
<accession>A0ACB7YJ58</accession>